<dbReference type="SUPFAM" id="SSF53822">
    <property type="entry name" value="Periplasmic binding protein-like I"/>
    <property type="match status" value="1"/>
</dbReference>
<dbReference type="InterPro" id="IPR019546">
    <property type="entry name" value="TAT_signal_bac_arc"/>
</dbReference>
<feature type="domain" description="ABC transporter substrate-binding protein PnrA-like" evidence="8">
    <location>
        <begin position="69"/>
        <end position="355"/>
    </location>
</feature>
<keyword evidence="6" id="KW-0449">Lipoprotein</keyword>
<keyword evidence="10" id="KW-1185">Reference proteome</keyword>
<protein>
    <submittedName>
        <fullName evidence="9">Basic membrane protein A</fullName>
    </submittedName>
</protein>
<dbReference type="Pfam" id="PF02608">
    <property type="entry name" value="Bmp"/>
    <property type="match status" value="1"/>
</dbReference>
<feature type="compositionally biased region" description="Acidic residues" evidence="7">
    <location>
        <begin position="43"/>
        <end position="53"/>
    </location>
</feature>
<proteinExistence type="inferred from homology"/>
<evidence type="ECO:0000313" key="10">
    <source>
        <dbReference type="Proteomes" id="UP000323537"/>
    </source>
</evidence>
<sequence length="385" mass="39613">MTSDIERRRFLKAASAAGLVGLAGCSGGPSDGGSGDDGSSGDGSDDDGSDGSDDGSSGDGSGDVPATVGIVYSDGGLGDNSFNDAAQQGLIQAEEDFGIEYDESQPEGTGEFGDFQQRYASSTDPDYDLVSCIGFNQTDALAENAPQFPDQDFMLVDSVVEEDNVASYVFREHEGSFLMGVLAAHLTETDFSAGAGSTDPDSTNLGFVGGVDSPVIRRFQAGFEAGVDYAADDVDVTTSYVGSYADPSGGQEAALSMYQSGADIVYHASGATGVGVFQAAQEEGRFAFGVDLDQSITEPEFSDVILASMVKRVDTAVYESVSNVIDDDHQGGESIALGLESNGVECVYGDEIGGEVPDDIVTAVSDARDAIIAGDIDVPTEPGDT</sequence>
<feature type="region of interest" description="Disordered" evidence="7">
    <location>
        <begin position="22"/>
        <end position="70"/>
    </location>
</feature>
<organism evidence="9 10">
    <name type="scientific">Halorubrum aquaticum</name>
    <dbReference type="NCBI Taxonomy" id="387340"/>
    <lineage>
        <taxon>Archaea</taxon>
        <taxon>Methanobacteriati</taxon>
        <taxon>Methanobacteriota</taxon>
        <taxon>Stenosarchaea group</taxon>
        <taxon>Halobacteria</taxon>
        <taxon>Halobacteriales</taxon>
        <taxon>Haloferacaceae</taxon>
        <taxon>Halorubrum</taxon>
    </lineage>
</organism>
<dbReference type="Proteomes" id="UP000323537">
    <property type="component" value="Unassembled WGS sequence"/>
</dbReference>
<dbReference type="OrthoDB" id="26626at2157"/>
<evidence type="ECO:0000256" key="6">
    <source>
        <dbReference type="ARBA" id="ARBA00023288"/>
    </source>
</evidence>
<evidence type="ECO:0000256" key="7">
    <source>
        <dbReference type="SAM" id="MobiDB-lite"/>
    </source>
</evidence>
<keyword evidence="3" id="KW-1003">Cell membrane</keyword>
<name>A0A1I2YZB5_9EURY</name>
<feature type="compositionally biased region" description="Gly residues" evidence="7">
    <location>
        <begin position="24"/>
        <end position="41"/>
    </location>
</feature>
<comment type="similarity">
    <text evidence="2">Belongs to the BMP lipoprotein family.</text>
</comment>
<dbReference type="GO" id="GO:0005886">
    <property type="term" value="C:plasma membrane"/>
    <property type="evidence" value="ECO:0007669"/>
    <property type="project" value="UniProtKB-SubCell"/>
</dbReference>
<keyword evidence="5" id="KW-0472">Membrane</keyword>
<dbReference type="InterPro" id="IPR003760">
    <property type="entry name" value="PnrA-like"/>
</dbReference>
<reference evidence="9 10" key="1">
    <citation type="submission" date="2016-10" db="EMBL/GenBank/DDBJ databases">
        <authorList>
            <person name="Varghese N."/>
            <person name="Submissions S."/>
        </authorList>
    </citation>
    <scope>NUCLEOTIDE SEQUENCE [LARGE SCALE GENOMIC DNA]</scope>
    <source>
        <strain evidence="9 10">CGMCC 1.6377</strain>
    </source>
</reference>
<dbReference type="NCBIfam" id="TIGR01409">
    <property type="entry name" value="TAT_signal_seq"/>
    <property type="match status" value="1"/>
</dbReference>
<evidence type="ECO:0000256" key="5">
    <source>
        <dbReference type="ARBA" id="ARBA00023136"/>
    </source>
</evidence>
<evidence type="ECO:0000259" key="8">
    <source>
        <dbReference type="Pfam" id="PF02608"/>
    </source>
</evidence>
<accession>A0A1I2YZB5</accession>
<dbReference type="InterPro" id="IPR050957">
    <property type="entry name" value="BMP_lipoprotein"/>
</dbReference>
<dbReference type="PANTHER" id="PTHR34296:SF2">
    <property type="entry name" value="ABC TRANSPORTER GUANOSINE-BINDING PROTEIN NUPN"/>
    <property type="match status" value="1"/>
</dbReference>
<dbReference type="Gene3D" id="3.40.50.2300">
    <property type="match status" value="2"/>
</dbReference>
<dbReference type="InterPro" id="IPR028082">
    <property type="entry name" value="Peripla_BP_I"/>
</dbReference>
<dbReference type="RefSeq" id="WP_149782870.1">
    <property type="nucleotide sequence ID" value="NZ_BAAADP010000001.1"/>
</dbReference>
<evidence type="ECO:0000313" key="9">
    <source>
        <dbReference type="EMBL" id="SFH30790.1"/>
    </source>
</evidence>
<evidence type="ECO:0000256" key="1">
    <source>
        <dbReference type="ARBA" id="ARBA00004193"/>
    </source>
</evidence>
<gene>
    <name evidence="9" type="ORF">SAMN04488066_10164</name>
</gene>
<dbReference type="EMBL" id="FOPZ01000001">
    <property type="protein sequence ID" value="SFH30790.1"/>
    <property type="molecule type" value="Genomic_DNA"/>
</dbReference>
<evidence type="ECO:0000256" key="2">
    <source>
        <dbReference type="ARBA" id="ARBA00008610"/>
    </source>
</evidence>
<dbReference type="AlphaFoldDB" id="A0A1I2YZB5"/>
<dbReference type="PROSITE" id="PS51257">
    <property type="entry name" value="PROKAR_LIPOPROTEIN"/>
    <property type="match status" value="1"/>
</dbReference>
<comment type="subcellular location">
    <subcellularLocation>
        <location evidence="1">Cell membrane</location>
        <topology evidence="1">Lipid-anchor</topology>
    </subcellularLocation>
</comment>
<dbReference type="InterPro" id="IPR006311">
    <property type="entry name" value="TAT_signal"/>
</dbReference>
<evidence type="ECO:0000256" key="4">
    <source>
        <dbReference type="ARBA" id="ARBA00022729"/>
    </source>
</evidence>
<evidence type="ECO:0000256" key="3">
    <source>
        <dbReference type="ARBA" id="ARBA00022475"/>
    </source>
</evidence>
<keyword evidence="4" id="KW-0732">Signal</keyword>
<dbReference type="PROSITE" id="PS51318">
    <property type="entry name" value="TAT"/>
    <property type="match status" value="1"/>
</dbReference>
<dbReference type="PANTHER" id="PTHR34296">
    <property type="entry name" value="TRANSCRIPTIONAL ACTIVATOR PROTEIN MED"/>
    <property type="match status" value="1"/>
</dbReference>